<organism evidence="4 5">
    <name type="scientific">Acanthopleuribacter pedis</name>
    <dbReference type="NCBI Taxonomy" id="442870"/>
    <lineage>
        <taxon>Bacteria</taxon>
        <taxon>Pseudomonadati</taxon>
        <taxon>Acidobacteriota</taxon>
        <taxon>Holophagae</taxon>
        <taxon>Acanthopleuribacterales</taxon>
        <taxon>Acanthopleuribacteraceae</taxon>
        <taxon>Acanthopleuribacter</taxon>
    </lineage>
</organism>
<reference evidence="4" key="1">
    <citation type="submission" date="2021-03" db="EMBL/GenBank/DDBJ databases">
        <authorList>
            <person name="Wang G."/>
        </authorList>
    </citation>
    <scope>NUCLEOTIDE SEQUENCE</scope>
    <source>
        <strain evidence="4">KCTC 12899</strain>
    </source>
</reference>
<comment type="similarity">
    <text evidence="1">In the C-terminal section; belongs to the trehalose phosphatase family.</text>
</comment>
<feature type="region of interest" description="Disordered" evidence="3">
    <location>
        <begin position="741"/>
        <end position="767"/>
    </location>
</feature>
<dbReference type="InterPro" id="IPR023214">
    <property type="entry name" value="HAD_sf"/>
</dbReference>
<dbReference type="Gene3D" id="3.30.70.1020">
    <property type="entry name" value="Trehalose-6-phosphate phosphatase related protein, domain 2"/>
    <property type="match status" value="1"/>
</dbReference>
<dbReference type="GO" id="GO:0003825">
    <property type="term" value="F:alpha,alpha-trehalose-phosphate synthase (UDP-forming) activity"/>
    <property type="evidence" value="ECO:0007669"/>
    <property type="project" value="TreeGrafter"/>
</dbReference>
<evidence type="ECO:0000313" key="4">
    <source>
        <dbReference type="EMBL" id="MBO1321758.1"/>
    </source>
</evidence>
<evidence type="ECO:0000256" key="1">
    <source>
        <dbReference type="ARBA" id="ARBA00006330"/>
    </source>
</evidence>
<keyword evidence="5" id="KW-1185">Reference proteome</keyword>
<dbReference type="GO" id="GO:0005829">
    <property type="term" value="C:cytosol"/>
    <property type="evidence" value="ECO:0007669"/>
    <property type="project" value="TreeGrafter"/>
</dbReference>
<dbReference type="RefSeq" id="WP_207861731.1">
    <property type="nucleotide sequence ID" value="NZ_JAFREP010000027.1"/>
</dbReference>
<comment type="similarity">
    <text evidence="2">Belongs to the glycosyltransferase 20 family.</text>
</comment>
<proteinExistence type="inferred from homology"/>
<evidence type="ECO:0000256" key="2">
    <source>
        <dbReference type="ARBA" id="ARBA00008799"/>
    </source>
</evidence>
<dbReference type="Gene3D" id="3.40.50.2000">
    <property type="entry name" value="Glycogen Phosphorylase B"/>
    <property type="match status" value="2"/>
</dbReference>
<dbReference type="CDD" id="cd03788">
    <property type="entry name" value="GT20_TPS"/>
    <property type="match status" value="1"/>
</dbReference>
<dbReference type="PANTHER" id="PTHR10788">
    <property type="entry name" value="TREHALOSE-6-PHOSPHATE SYNTHASE"/>
    <property type="match status" value="1"/>
</dbReference>
<dbReference type="SUPFAM" id="SSF53756">
    <property type="entry name" value="UDP-Glycosyltransferase/glycogen phosphorylase"/>
    <property type="match status" value="1"/>
</dbReference>
<evidence type="ECO:0000256" key="3">
    <source>
        <dbReference type="SAM" id="MobiDB-lite"/>
    </source>
</evidence>
<name>A0A8J7QNN4_9BACT</name>
<dbReference type="AlphaFoldDB" id="A0A8J7QNN4"/>
<evidence type="ECO:0000313" key="5">
    <source>
        <dbReference type="Proteomes" id="UP000664417"/>
    </source>
</evidence>
<dbReference type="GO" id="GO:0004805">
    <property type="term" value="F:trehalose-phosphatase activity"/>
    <property type="evidence" value="ECO:0007669"/>
    <property type="project" value="TreeGrafter"/>
</dbReference>
<dbReference type="InterPro" id="IPR001830">
    <property type="entry name" value="Glyco_trans_20"/>
</dbReference>
<dbReference type="EMBL" id="JAFREP010000027">
    <property type="protein sequence ID" value="MBO1321758.1"/>
    <property type="molecule type" value="Genomic_DNA"/>
</dbReference>
<accession>A0A8J7QNN4</accession>
<dbReference type="Proteomes" id="UP000664417">
    <property type="component" value="Unassembled WGS sequence"/>
</dbReference>
<dbReference type="Gene3D" id="3.40.50.1000">
    <property type="entry name" value="HAD superfamily/HAD-like"/>
    <property type="match status" value="1"/>
</dbReference>
<dbReference type="NCBIfam" id="NF011071">
    <property type="entry name" value="PRK14501.1"/>
    <property type="match status" value="1"/>
</dbReference>
<protein>
    <submittedName>
        <fullName evidence="4">Bifunctional alpha,alpha-trehalose-phosphate synthase (UDP-forming)/trehalose-phosphatase</fullName>
    </submittedName>
</protein>
<comment type="caution">
    <text evidence="4">The sequence shown here is derived from an EMBL/GenBank/DDBJ whole genome shotgun (WGS) entry which is preliminary data.</text>
</comment>
<dbReference type="NCBIfam" id="TIGR01484">
    <property type="entry name" value="HAD-SF-IIB"/>
    <property type="match status" value="1"/>
</dbReference>
<dbReference type="PANTHER" id="PTHR10788:SF106">
    <property type="entry name" value="BCDNA.GH08860"/>
    <property type="match status" value="1"/>
</dbReference>
<dbReference type="SUPFAM" id="SSF56784">
    <property type="entry name" value="HAD-like"/>
    <property type="match status" value="1"/>
</dbReference>
<dbReference type="InterPro" id="IPR006379">
    <property type="entry name" value="HAD-SF_hydro_IIB"/>
</dbReference>
<dbReference type="InterPro" id="IPR036412">
    <property type="entry name" value="HAD-like_sf"/>
</dbReference>
<dbReference type="CDD" id="cd01627">
    <property type="entry name" value="HAD_TPP"/>
    <property type="match status" value="1"/>
</dbReference>
<dbReference type="InterPro" id="IPR003337">
    <property type="entry name" value="Trehalose_PPase"/>
</dbReference>
<dbReference type="Pfam" id="PF00982">
    <property type="entry name" value="Glyco_transf_20"/>
    <property type="match status" value="1"/>
</dbReference>
<dbReference type="NCBIfam" id="TIGR00685">
    <property type="entry name" value="T6PP"/>
    <property type="match status" value="1"/>
</dbReference>
<dbReference type="GO" id="GO:0005992">
    <property type="term" value="P:trehalose biosynthetic process"/>
    <property type="evidence" value="ECO:0007669"/>
    <property type="project" value="InterPro"/>
</dbReference>
<sequence>MTKKRRILIISNRLPITVKEENGTFDVRPSAGGLVAGLRGIHQNDNDDTWWIGHGGVFGDDPFTRLRRELEPRKLVPVPIDQTTYDGYYNGMANNVIWPQFHYFPSMMHYQPRNWEAFEQANRAFADTALEVAKPGDWIWVHDYQLMLVPQMLRERAPNLRISYFHHIPFPSSEIFRTLPNRVALLRGLLGADLIGFHTYDYVRHFISSAVRLLGKDVYLDEITHGDRMVKVGAFPLGVDCESINAVCEELDHLAPPQQPFQELNAPLVMLGIDRLDYTKGIPERLEAFGRFLRKNPDYIGKAVLVQLCVPSRQKIPSYGELRARVERLVGQLNGEFGKPGYTPIHYLYQSFSQKDVVALYRKAQIALVTPLRDGLNLVCKEFVAAHTDEDGVVILSELAGAATEMGEALSVNPFDVEDMAAAMLRAATMEPAERQSRMRGLRKRILEFDNYVWCQTFLDSWANITETRADKSVKLEPHAFADFTEQLRKARRVFLFLDNDGTLTPIAARPELAIPPREVVELLRQFGLFGKMHVNIVTGRPREYCETYFGDLPLNLITEHGIFMRSRGEFEWESLIDLEDYTSTRTEVKRLFDMFVRFVPGSHIEEKIACLVLHYRQAEPLFAESQAKLLIETLHALLGKTTLSVFPGKKTVEVRPLVADKGQAVEMVLTRHDFDPDQDVFFTIGDDTTDEFMYKIHPNNNFSIHVGKPNVHAHYYVEGPVEVALLLKHIHETLASDLAGQSAPEIEDPEPADPVGAADSVGATDA</sequence>
<dbReference type="Pfam" id="PF02358">
    <property type="entry name" value="Trehalose_PPase"/>
    <property type="match status" value="1"/>
</dbReference>
<gene>
    <name evidence="4" type="ORF">J3U88_24985</name>
</gene>